<keyword evidence="1" id="KW-0808">Transferase</keyword>
<dbReference type="PANTHER" id="PTHR35526:SF3">
    <property type="entry name" value="ANTI-SIGMA-F FACTOR RSBW"/>
    <property type="match status" value="1"/>
</dbReference>
<keyword evidence="4" id="KW-1185">Reference proteome</keyword>
<sequence length="175" mass="18863">MRRPTEPRPRTITTRFPAERVQIGAVRQWAKESLPRLGLHLDDPLVADLQLTLSELGANAIVHGCGGDRADVRLTAALTHTPGVLRMSVTDSGRGRPEHRRADEVVTSGRGLCLVEAVTDRFGVDDLRAGGKTVWAEIDVPRAVSSLAQTSIVVADEMVDLDRAALRADATARAS</sequence>
<dbReference type="InterPro" id="IPR036890">
    <property type="entry name" value="HATPase_C_sf"/>
</dbReference>
<organism evidence="3 4">
    <name type="scientific">Kitasatospora cathayae</name>
    <dbReference type="NCBI Taxonomy" id="3004092"/>
    <lineage>
        <taxon>Bacteria</taxon>
        <taxon>Bacillati</taxon>
        <taxon>Actinomycetota</taxon>
        <taxon>Actinomycetes</taxon>
        <taxon>Kitasatosporales</taxon>
        <taxon>Streptomycetaceae</taxon>
        <taxon>Kitasatospora</taxon>
    </lineage>
</organism>
<keyword evidence="3" id="KW-0547">Nucleotide-binding</keyword>
<keyword evidence="1" id="KW-0723">Serine/threonine-protein kinase</keyword>
<evidence type="ECO:0000259" key="2">
    <source>
        <dbReference type="Pfam" id="PF13581"/>
    </source>
</evidence>
<accession>A0ABY7PW05</accession>
<dbReference type="CDD" id="cd16936">
    <property type="entry name" value="HATPase_RsbW-like"/>
    <property type="match status" value="1"/>
</dbReference>
<keyword evidence="1" id="KW-0418">Kinase</keyword>
<evidence type="ECO:0000256" key="1">
    <source>
        <dbReference type="ARBA" id="ARBA00022527"/>
    </source>
</evidence>
<gene>
    <name evidence="3" type="ORF">O1G21_01160</name>
</gene>
<dbReference type="GO" id="GO:0005524">
    <property type="term" value="F:ATP binding"/>
    <property type="evidence" value="ECO:0007669"/>
    <property type="project" value="UniProtKB-KW"/>
</dbReference>
<keyword evidence="3" id="KW-0067">ATP-binding</keyword>
<name>A0ABY7PW05_9ACTN</name>
<reference evidence="4" key="1">
    <citation type="submission" date="2022-12" db="EMBL/GenBank/DDBJ databases">
        <authorList>
            <person name="Mo P."/>
        </authorList>
    </citation>
    <scope>NUCLEOTIDE SEQUENCE [LARGE SCALE GENOMIC DNA]</scope>
    <source>
        <strain evidence="4">HUAS 3-15</strain>
    </source>
</reference>
<dbReference type="Gene3D" id="3.30.565.10">
    <property type="entry name" value="Histidine kinase-like ATPase, C-terminal domain"/>
    <property type="match status" value="1"/>
</dbReference>
<dbReference type="SUPFAM" id="SSF55874">
    <property type="entry name" value="ATPase domain of HSP90 chaperone/DNA topoisomerase II/histidine kinase"/>
    <property type="match status" value="1"/>
</dbReference>
<dbReference type="EMBL" id="CP115450">
    <property type="protein sequence ID" value="WBP84598.1"/>
    <property type="molecule type" value="Genomic_DNA"/>
</dbReference>
<dbReference type="Pfam" id="PF13581">
    <property type="entry name" value="HATPase_c_2"/>
    <property type="match status" value="1"/>
</dbReference>
<dbReference type="Proteomes" id="UP001212821">
    <property type="component" value="Chromosome"/>
</dbReference>
<evidence type="ECO:0000313" key="4">
    <source>
        <dbReference type="Proteomes" id="UP001212821"/>
    </source>
</evidence>
<feature type="domain" description="Histidine kinase/HSP90-like ATPase" evidence="2">
    <location>
        <begin position="16"/>
        <end position="136"/>
    </location>
</feature>
<dbReference type="PANTHER" id="PTHR35526">
    <property type="entry name" value="ANTI-SIGMA-F FACTOR RSBW-RELATED"/>
    <property type="match status" value="1"/>
</dbReference>
<evidence type="ECO:0000313" key="3">
    <source>
        <dbReference type="EMBL" id="WBP84598.1"/>
    </source>
</evidence>
<dbReference type="InterPro" id="IPR003594">
    <property type="entry name" value="HATPase_dom"/>
</dbReference>
<protein>
    <submittedName>
        <fullName evidence="3">ATP-binding protein</fullName>
    </submittedName>
</protein>
<dbReference type="InterPro" id="IPR050267">
    <property type="entry name" value="Anti-sigma-factor_SerPK"/>
</dbReference>
<proteinExistence type="predicted"/>
<dbReference type="RefSeq" id="WP_270139934.1">
    <property type="nucleotide sequence ID" value="NZ_CP115450.1"/>
</dbReference>